<name>K6YSF5_9ALTE</name>
<evidence type="ECO:0000313" key="2">
    <source>
        <dbReference type="Proteomes" id="UP000006327"/>
    </source>
</evidence>
<gene>
    <name evidence="1" type="ORF">GARC_2657</name>
</gene>
<sequence>MAHKLTPQLGVKPLITASAIFNQPQTQKHKIHTNISIF</sequence>
<dbReference type="EMBL" id="BAEO01000034">
    <property type="protein sequence ID" value="GAC19623.1"/>
    <property type="molecule type" value="Genomic_DNA"/>
</dbReference>
<comment type="caution">
    <text evidence="1">The sequence shown here is derived from an EMBL/GenBank/DDBJ whole genome shotgun (WGS) entry which is preliminary data.</text>
</comment>
<protein>
    <submittedName>
        <fullName evidence="1">Uncharacterized protein</fullName>
    </submittedName>
</protein>
<dbReference type="Proteomes" id="UP000006327">
    <property type="component" value="Unassembled WGS sequence"/>
</dbReference>
<evidence type="ECO:0000313" key="1">
    <source>
        <dbReference type="EMBL" id="GAC19623.1"/>
    </source>
</evidence>
<dbReference type="AlphaFoldDB" id="K6YSF5"/>
<accession>K6YSF5</accession>
<keyword evidence="2" id="KW-1185">Reference proteome</keyword>
<reference evidence="1 2" key="1">
    <citation type="journal article" date="2017" name="Antonie Van Leeuwenhoek">
        <title>Rhizobium rhizosphaerae sp. nov., a novel species isolated from rice rhizosphere.</title>
        <authorList>
            <person name="Zhao J.J."/>
            <person name="Zhang J."/>
            <person name="Zhang R.J."/>
            <person name="Zhang C.W."/>
            <person name="Yin H.Q."/>
            <person name="Zhang X.X."/>
        </authorList>
    </citation>
    <scope>NUCLEOTIDE SEQUENCE [LARGE SCALE GENOMIC DNA]</scope>
    <source>
        <strain evidence="1 2">BSs20135</strain>
    </source>
</reference>
<organism evidence="1 2">
    <name type="scientific">Paraglaciecola arctica BSs20135</name>
    <dbReference type="NCBI Taxonomy" id="493475"/>
    <lineage>
        <taxon>Bacteria</taxon>
        <taxon>Pseudomonadati</taxon>
        <taxon>Pseudomonadota</taxon>
        <taxon>Gammaproteobacteria</taxon>
        <taxon>Alteromonadales</taxon>
        <taxon>Alteromonadaceae</taxon>
        <taxon>Paraglaciecola</taxon>
    </lineage>
</organism>
<proteinExistence type="predicted"/>